<protein>
    <submittedName>
        <fullName evidence="1">Uncharacterized protein</fullName>
    </submittedName>
</protein>
<dbReference type="Proteomes" id="UP001433508">
    <property type="component" value="Unassembled WGS sequence"/>
</dbReference>
<name>A0ACC3TD70_LIPKO</name>
<evidence type="ECO:0000313" key="1">
    <source>
        <dbReference type="EMBL" id="KAK9241394.1"/>
    </source>
</evidence>
<gene>
    <name evidence="1" type="ORF">V1525DRAFT_335168</name>
</gene>
<organism evidence="1 2">
    <name type="scientific">Lipomyces kononenkoae</name>
    <name type="common">Yeast</name>
    <dbReference type="NCBI Taxonomy" id="34357"/>
    <lineage>
        <taxon>Eukaryota</taxon>
        <taxon>Fungi</taxon>
        <taxon>Dikarya</taxon>
        <taxon>Ascomycota</taxon>
        <taxon>Saccharomycotina</taxon>
        <taxon>Lipomycetes</taxon>
        <taxon>Lipomycetales</taxon>
        <taxon>Lipomycetaceae</taxon>
        <taxon>Lipomyces</taxon>
    </lineage>
</organism>
<sequence length="619" mass="70879">MGVEWRWGPVCGINNCRSRLWHTVEGLQYCQFGHQNEGAVEFAEDDDDFQFTQGRTVRTKAGPSQNTKEPRIYYGRQGYTLFLKCYQLVLRSQVAWLVKNKNAPPTLETIVKALWILYLEARGINKLTLQLERESDDDNEGTTNESASAGATHSGSSPQKPTTPAPESDTEMNRLSEDDELSSNGDANLQEDISAVESSEDEEALEQLANLTLSGSQKGLEFVQIKLAESVVLCYLGCRILKLPIFLGDFYQELRNMEFPFMRASRGIPYSMRQHLDVRYQHTFEPSNIPTQGLLHNFCGYITGILRERHRLTVEPPSHTLLLFRYVHDLFLPLEIYQAVVHLTSVLKLKFSFQTNHKPKQGDFHPEIKLMALVIISTKLCFGLDGVLRVPTTFSEPAAQHLDWDLWKRSLMSTWIKEKWAEDEIPNTNTGRVSEKLAAGSDPKQGSYHYDDDDVAFWDSDQINKFLSFYQKTWVVSDEAEMKEMLAPRQFLDLFPLLELEHDSMQIDNTQIDNRDILYSDDNSDIQEIAQHTSVVETLKRVQESTRPFPYTTTDVFEPTIPGELYPIHNIYRDMPDIATEYNELTQVLYVVCAKITGCSVMQLRRAVKHFENLCALAT</sequence>
<accession>A0ACC3TD70</accession>
<dbReference type="EMBL" id="MU971335">
    <property type="protein sequence ID" value="KAK9241394.1"/>
    <property type="molecule type" value="Genomic_DNA"/>
</dbReference>
<comment type="caution">
    <text evidence="1">The sequence shown here is derived from an EMBL/GenBank/DDBJ whole genome shotgun (WGS) entry which is preliminary data.</text>
</comment>
<keyword evidence="2" id="KW-1185">Reference proteome</keyword>
<evidence type="ECO:0000313" key="2">
    <source>
        <dbReference type="Proteomes" id="UP001433508"/>
    </source>
</evidence>
<proteinExistence type="predicted"/>
<reference evidence="2" key="1">
    <citation type="journal article" date="2024" name="Front. Bioeng. Biotechnol.">
        <title>Genome-scale model development and genomic sequencing of the oleaginous clade Lipomyces.</title>
        <authorList>
            <person name="Czajka J.J."/>
            <person name="Han Y."/>
            <person name="Kim J."/>
            <person name="Mondo S.J."/>
            <person name="Hofstad B.A."/>
            <person name="Robles A."/>
            <person name="Haridas S."/>
            <person name="Riley R."/>
            <person name="LaButti K."/>
            <person name="Pangilinan J."/>
            <person name="Andreopoulos W."/>
            <person name="Lipzen A."/>
            <person name="Yan J."/>
            <person name="Wang M."/>
            <person name="Ng V."/>
            <person name="Grigoriev I.V."/>
            <person name="Spatafora J.W."/>
            <person name="Magnuson J.K."/>
            <person name="Baker S.E."/>
            <person name="Pomraning K.R."/>
        </authorList>
    </citation>
    <scope>NUCLEOTIDE SEQUENCE [LARGE SCALE GENOMIC DNA]</scope>
    <source>
        <strain evidence="2">CBS 7786</strain>
    </source>
</reference>